<keyword evidence="7" id="KW-0812">Transmembrane</keyword>
<feature type="transmembrane region" description="Helical" evidence="7">
    <location>
        <begin position="427"/>
        <end position="449"/>
    </location>
</feature>
<reference evidence="10" key="1">
    <citation type="journal article" date="2019" name="Int. J. Syst. Evol. Microbiol.">
        <title>The Global Catalogue of Microorganisms (GCM) 10K type strain sequencing project: providing services to taxonomists for standard genome sequencing and annotation.</title>
        <authorList>
            <consortium name="The Broad Institute Genomics Platform"/>
            <consortium name="The Broad Institute Genome Sequencing Center for Infectious Disease"/>
            <person name="Wu L."/>
            <person name="Ma J."/>
        </authorList>
    </citation>
    <scope>NUCLEOTIDE SEQUENCE [LARGE SCALE GENOMIC DNA]</scope>
    <source>
        <strain evidence="10">CGMCC 1.12922</strain>
    </source>
</reference>
<dbReference type="CDD" id="cd09625">
    <property type="entry name" value="DOMON_like_cytochrome"/>
    <property type="match status" value="1"/>
</dbReference>
<dbReference type="Pfam" id="PF09459">
    <property type="entry name" value="EB_dh"/>
    <property type="match status" value="1"/>
</dbReference>
<keyword evidence="5" id="KW-0408">Iron</keyword>
<dbReference type="Gene3D" id="2.60.40.1190">
    <property type="match status" value="1"/>
</dbReference>
<proteinExistence type="predicted"/>
<evidence type="ECO:0000256" key="2">
    <source>
        <dbReference type="ARBA" id="ARBA00022617"/>
    </source>
</evidence>
<organism evidence="9 10">
    <name type="scientific">Sinisalibacter lacisalsi</name>
    <dbReference type="NCBI Taxonomy" id="1526570"/>
    <lineage>
        <taxon>Bacteria</taxon>
        <taxon>Pseudomonadati</taxon>
        <taxon>Pseudomonadota</taxon>
        <taxon>Alphaproteobacteria</taxon>
        <taxon>Rhodobacterales</taxon>
        <taxon>Roseobacteraceae</taxon>
        <taxon>Sinisalibacter</taxon>
    </lineage>
</organism>
<dbReference type="EMBL" id="BMGI01000005">
    <property type="protein sequence ID" value="GGD43258.1"/>
    <property type="molecule type" value="Genomic_DNA"/>
</dbReference>
<dbReference type="InterPro" id="IPR019020">
    <property type="entry name" value="Cyt-c552/DMSO_Rdtase_haem-bd"/>
</dbReference>
<evidence type="ECO:0000313" key="9">
    <source>
        <dbReference type="EMBL" id="GGD43258.1"/>
    </source>
</evidence>
<keyword evidence="7" id="KW-0472">Membrane</keyword>
<accession>A0ABQ1QS31</accession>
<name>A0ABQ1QS31_9RHOB</name>
<keyword evidence="10" id="KW-1185">Reference proteome</keyword>
<evidence type="ECO:0000259" key="8">
    <source>
        <dbReference type="SMART" id="SM00887"/>
    </source>
</evidence>
<evidence type="ECO:0000256" key="5">
    <source>
        <dbReference type="ARBA" id="ARBA00023004"/>
    </source>
</evidence>
<evidence type="ECO:0000256" key="3">
    <source>
        <dbReference type="ARBA" id="ARBA00022723"/>
    </source>
</evidence>
<sequence>MSNIKLLGAIGLFSGALLISWVTHGTGVVVDDHDRNISIPDQLTVPMQVQAAYNSTTMFMRYRWPAERPGIFHDIVRYEDGKWVREGGGMPGPNPFGMHEDRVAMMLDDGSVPEFGRYGGYITIGDGLAGLTDEAPEEVSKYLPLTRNSLGAWDDMAPESDQMSLRRAGYFIDLWHWRGARSNPIDEADDQNVAADRGGDAGSSPYTTNWDSDAGQPLVMFDADATGYRALNWEDVREGRISQDQTYALIADAAVPFDPEAGWQDGDVLPRRIVRPGSGSRGDISADGRWADGFWDVTLSRRLDTGNPMDDKILKDHGTYDVAFAIHRNATGGRWHYVSLPSTLGLAHEADINAARFTGTTPVWGDAWTDVTLFYPGQVTWAMLNSAHHAGASSIAEGIPVEARHSPEQLAVYGVEVEFRDEIRRQWLLTLIAGVALIFAFGFALNATIASRKGA</sequence>
<keyword evidence="7" id="KW-1133">Transmembrane helix</keyword>
<evidence type="ECO:0000256" key="6">
    <source>
        <dbReference type="SAM" id="MobiDB-lite"/>
    </source>
</evidence>
<dbReference type="Proteomes" id="UP000617355">
    <property type="component" value="Unassembled WGS sequence"/>
</dbReference>
<evidence type="ECO:0000256" key="4">
    <source>
        <dbReference type="ARBA" id="ARBA00022982"/>
    </source>
</evidence>
<dbReference type="SMART" id="SM00887">
    <property type="entry name" value="EB_dh"/>
    <property type="match status" value="1"/>
</dbReference>
<feature type="domain" description="Cytochrome c-552/DMSO reductase-like haem-binding" evidence="8">
    <location>
        <begin position="2"/>
        <end position="339"/>
    </location>
</feature>
<feature type="region of interest" description="Disordered" evidence="6">
    <location>
        <begin position="183"/>
        <end position="209"/>
    </location>
</feature>
<keyword evidence="4" id="KW-0249">Electron transport</keyword>
<evidence type="ECO:0000256" key="1">
    <source>
        <dbReference type="ARBA" id="ARBA00022448"/>
    </source>
</evidence>
<comment type="caution">
    <text evidence="9">The sequence shown here is derived from an EMBL/GenBank/DDBJ whole genome shotgun (WGS) entry which is preliminary data.</text>
</comment>
<evidence type="ECO:0000256" key="7">
    <source>
        <dbReference type="SAM" id="Phobius"/>
    </source>
</evidence>
<gene>
    <name evidence="9" type="ORF">GCM10011358_28870</name>
</gene>
<evidence type="ECO:0000313" key="10">
    <source>
        <dbReference type="Proteomes" id="UP000617355"/>
    </source>
</evidence>
<protein>
    <recommendedName>
        <fullName evidence="8">Cytochrome c-552/DMSO reductase-like haem-binding domain-containing protein</fullName>
    </recommendedName>
</protein>
<keyword evidence="2" id="KW-0349">Heme</keyword>
<keyword evidence="1" id="KW-0813">Transport</keyword>
<keyword evidence="3" id="KW-0479">Metal-binding</keyword>